<sequence length="329" mass="36482">MGQNNNVTEFVLLGFTQDPVGQKVLCVMFSLIYIVTMVGNLLIVTTVIISPSLGSPIYFFLVSLSVMDDVYSTAISPKLIVDLLRDKKTISFTACIGQLFIEHLFGGVDIVILAAMVYDRYVAIGKPLHYLIVMNQRVCILFLVMAWAGGFVHALIQVLAVYKLPFCGPNIIDHVGCDIYPLLLLACTDNYFIGLSDIGNNGAMCIVIFILLLFSYGIILRSLKNQSQEGRRKALSTCSSHVTVAFLFFVPCIFMYVRPVSSFRVDKTITVFCMPMAVGNFKNDKDRCFGSDGSINVKETCIRCIPTAFTAILTLHMSSGTKLLDKKFY</sequence>
<feature type="domain" description="G-protein coupled receptors family 1 profile" evidence="11">
    <location>
        <begin position="39"/>
        <end position="257"/>
    </location>
</feature>
<reference evidence="12" key="1">
    <citation type="submission" date="2020-03" db="EMBL/GenBank/DDBJ databases">
        <title>Studies in the Genomics of Life Span.</title>
        <authorList>
            <person name="Glass D."/>
        </authorList>
    </citation>
    <scope>NUCLEOTIDE SEQUENCE</scope>
    <source>
        <strain evidence="12">LTLLF</strain>
        <tissue evidence="12">Muscle</tissue>
    </source>
</reference>
<evidence type="ECO:0000313" key="12">
    <source>
        <dbReference type="EMBL" id="KAH0514879.1"/>
    </source>
</evidence>
<dbReference type="GO" id="GO:0004930">
    <property type="term" value="F:G protein-coupled receptor activity"/>
    <property type="evidence" value="ECO:0007669"/>
    <property type="project" value="UniProtKB-KW"/>
</dbReference>
<dbReference type="Pfam" id="PF13853">
    <property type="entry name" value="7tm_4"/>
    <property type="match status" value="1"/>
</dbReference>
<dbReference type="InterPro" id="IPR000276">
    <property type="entry name" value="GPCR_Rhodpsn"/>
</dbReference>
<evidence type="ECO:0000256" key="1">
    <source>
        <dbReference type="ARBA" id="ARBA00004141"/>
    </source>
</evidence>
<keyword evidence="4" id="KW-0552">Olfaction</keyword>
<evidence type="ECO:0000256" key="3">
    <source>
        <dbReference type="ARBA" id="ARBA00022692"/>
    </source>
</evidence>
<comment type="subcellular location">
    <subcellularLocation>
        <location evidence="1">Membrane</location>
        <topology evidence="1">Multi-pass membrane protein</topology>
    </subcellularLocation>
</comment>
<dbReference type="InterPro" id="IPR000725">
    <property type="entry name" value="Olfact_rcpt"/>
</dbReference>
<keyword evidence="2" id="KW-0716">Sensory transduction</keyword>
<dbReference type="InterPro" id="IPR050427">
    <property type="entry name" value="Olfactory_Receptors"/>
</dbReference>
<accession>A0A8J6GR50</accession>
<comment type="caution">
    <text evidence="12">The sequence shown here is derived from an EMBL/GenBank/DDBJ whole genome shotgun (WGS) entry which is preliminary data.</text>
</comment>
<dbReference type="PANTHER" id="PTHR48002">
    <property type="entry name" value="OLFACTORY RECEPTOR"/>
    <property type="match status" value="1"/>
</dbReference>
<dbReference type="CDD" id="cd15939">
    <property type="entry name" value="7tmA_OR4A-like"/>
    <property type="match status" value="1"/>
</dbReference>
<evidence type="ECO:0000313" key="13">
    <source>
        <dbReference type="Proteomes" id="UP000710432"/>
    </source>
</evidence>
<feature type="transmembrane region" description="Helical" evidence="10">
    <location>
        <begin position="201"/>
        <end position="223"/>
    </location>
</feature>
<dbReference type="GO" id="GO:0004984">
    <property type="term" value="F:olfactory receptor activity"/>
    <property type="evidence" value="ECO:0007669"/>
    <property type="project" value="InterPro"/>
</dbReference>
<keyword evidence="7 10" id="KW-0472">Membrane</keyword>
<proteinExistence type="predicted"/>
<evidence type="ECO:0000256" key="8">
    <source>
        <dbReference type="ARBA" id="ARBA00023170"/>
    </source>
</evidence>
<keyword evidence="3 10" id="KW-0812">Transmembrane</keyword>
<keyword evidence="8 12" id="KW-0675">Receptor</keyword>
<dbReference type="PROSITE" id="PS50262">
    <property type="entry name" value="G_PROTEIN_RECEP_F1_2"/>
    <property type="match status" value="1"/>
</dbReference>
<evidence type="ECO:0000256" key="9">
    <source>
        <dbReference type="ARBA" id="ARBA00023224"/>
    </source>
</evidence>
<dbReference type="AlphaFoldDB" id="A0A8J6GR50"/>
<protein>
    <submittedName>
        <fullName evidence="12">Olfactory receptor 4A15</fullName>
    </submittedName>
</protein>
<feature type="transmembrane region" description="Helical" evidence="10">
    <location>
        <begin position="235"/>
        <end position="257"/>
    </location>
</feature>
<dbReference type="SUPFAM" id="SSF81321">
    <property type="entry name" value="Family A G protein-coupled receptor-like"/>
    <property type="match status" value="1"/>
</dbReference>
<dbReference type="EMBL" id="JAATJU010021031">
    <property type="protein sequence ID" value="KAH0514879.1"/>
    <property type="molecule type" value="Genomic_DNA"/>
</dbReference>
<organism evidence="12 13">
    <name type="scientific">Microtus ochrogaster</name>
    <name type="common">Prairie vole</name>
    <dbReference type="NCBI Taxonomy" id="79684"/>
    <lineage>
        <taxon>Eukaryota</taxon>
        <taxon>Metazoa</taxon>
        <taxon>Chordata</taxon>
        <taxon>Craniata</taxon>
        <taxon>Vertebrata</taxon>
        <taxon>Euteleostomi</taxon>
        <taxon>Mammalia</taxon>
        <taxon>Eutheria</taxon>
        <taxon>Euarchontoglires</taxon>
        <taxon>Glires</taxon>
        <taxon>Rodentia</taxon>
        <taxon>Myomorpha</taxon>
        <taxon>Muroidea</taxon>
        <taxon>Cricetidae</taxon>
        <taxon>Arvicolinae</taxon>
        <taxon>Microtus</taxon>
    </lineage>
</organism>
<evidence type="ECO:0000256" key="2">
    <source>
        <dbReference type="ARBA" id="ARBA00022606"/>
    </source>
</evidence>
<dbReference type="PRINTS" id="PR00245">
    <property type="entry name" value="OLFACTORYR"/>
</dbReference>
<dbReference type="FunFam" id="1.20.1070.10:FF:000007">
    <property type="entry name" value="Olfactory receptor"/>
    <property type="match status" value="1"/>
</dbReference>
<evidence type="ECO:0000256" key="5">
    <source>
        <dbReference type="ARBA" id="ARBA00022989"/>
    </source>
</evidence>
<dbReference type="PRINTS" id="PR00237">
    <property type="entry name" value="GPCRRHODOPSN"/>
</dbReference>
<gene>
    <name evidence="12" type="ORF">LTLLF_133090</name>
</gene>
<keyword evidence="6" id="KW-0297">G-protein coupled receptor</keyword>
<name>A0A8J6GR50_MICOH</name>
<evidence type="ECO:0000259" key="11">
    <source>
        <dbReference type="PROSITE" id="PS50262"/>
    </source>
</evidence>
<dbReference type="GO" id="GO:0005886">
    <property type="term" value="C:plasma membrane"/>
    <property type="evidence" value="ECO:0007669"/>
    <property type="project" value="UniProtKB-ARBA"/>
</dbReference>
<dbReference type="Gene3D" id="1.20.1070.10">
    <property type="entry name" value="Rhodopsin 7-helix transmembrane proteins"/>
    <property type="match status" value="1"/>
</dbReference>
<evidence type="ECO:0000256" key="6">
    <source>
        <dbReference type="ARBA" id="ARBA00023040"/>
    </source>
</evidence>
<feature type="transmembrane region" description="Helical" evidence="10">
    <location>
        <begin position="96"/>
        <end position="118"/>
    </location>
</feature>
<keyword evidence="9" id="KW-0807">Transducer</keyword>
<keyword evidence="5 10" id="KW-1133">Transmembrane helix</keyword>
<dbReference type="Proteomes" id="UP000710432">
    <property type="component" value="Unassembled WGS sequence"/>
</dbReference>
<evidence type="ECO:0000256" key="10">
    <source>
        <dbReference type="SAM" id="Phobius"/>
    </source>
</evidence>
<dbReference type="InterPro" id="IPR017452">
    <property type="entry name" value="GPCR_Rhodpsn_7TM"/>
</dbReference>
<evidence type="ECO:0000256" key="4">
    <source>
        <dbReference type="ARBA" id="ARBA00022725"/>
    </source>
</evidence>
<feature type="transmembrane region" description="Helical" evidence="10">
    <location>
        <begin position="138"/>
        <end position="160"/>
    </location>
</feature>
<feature type="transmembrane region" description="Helical" evidence="10">
    <location>
        <begin position="20"/>
        <end position="45"/>
    </location>
</feature>
<evidence type="ECO:0000256" key="7">
    <source>
        <dbReference type="ARBA" id="ARBA00023136"/>
    </source>
</evidence>